<evidence type="ECO:0000259" key="2">
    <source>
        <dbReference type="Pfam" id="PF15977"/>
    </source>
</evidence>
<feature type="DNA-binding region" description="H-T-H motif" evidence="1">
    <location>
        <begin position="164"/>
        <end position="183"/>
    </location>
</feature>
<evidence type="ECO:0000313" key="4">
    <source>
        <dbReference type="Proteomes" id="UP000268051"/>
    </source>
</evidence>
<dbReference type="InterPro" id="IPR018490">
    <property type="entry name" value="cNMP-bd_dom_sf"/>
</dbReference>
<dbReference type="OrthoDB" id="6504476at2"/>
<dbReference type="GO" id="GO:0006979">
    <property type="term" value="P:response to oxidative stress"/>
    <property type="evidence" value="ECO:0007669"/>
    <property type="project" value="UniProtKB-UniRule"/>
</dbReference>
<name>A0A3N2SF71_9ENTR</name>
<evidence type="ECO:0000313" key="3">
    <source>
        <dbReference type="EMBL" id="ROU18358.1"/>
    </source>
</evidence>
<dbReference type="Pfam" id="PF15977">
    <property type="entry name" value="HTH_46"/>
    <property type="match status" value="1"/>
</dbReference>
<gene>
    <name evidence="1" type="primary">iprA</name>
    <name evidence="3" type="ORF">EB837_00395</name>
</gene>
<dbReference type="SUPFAM" id="SSF51206">
    <property type="entry name" value="cAMP-binding domain-like"/>
    <property type="match status" value="1"/>
</dbReference>
<dbReference type="RefSeq" id="WP_123649983.1">
    <property type="nucleotide sequence ID" value="NZ_RHFN01000001.1"/>
</dbReference>
<proteinExistence type="inferred from homology"/>
<comment type="caution">
    <text evidence="3">The sequence shown here is derived from an EMBL/GenBank/DDBJ whole genome shotgun (WGS) entry which is preliminary data.</text>
</comment>
<comment type="function">
    <text evidence="1">Involved in oxidative stress resistance.</text>
</comment>
<feature type="domain" description="IprA winged helix-turn-helix" evidence="2">
    <location>
        <begin position="140"/>
        <end position="205"/>
    </location>
</feature>
<dbReference type="Proteomes" id="UP000268051">
    <property type="component" value="Unassembled WGS sequence"/>
</dbReference>
<sequence>MPSSSKPIDEFMALDKKLSQLGTRFQIAAGELILPTNCTMNDSTIVIQQGVVSLHRNEGAVLYGILQSPSIFGLAAAANAIRTDYTLVAESDCRGFYLPSRETLKCLERYQLWREAFYWMAWQTRMLEMRDMQLIGTNHYHQIRSTLLTMIDWSEEIRSRIGVLSYIQQRTRISRSVIAEVLSALRKGAYIEMKKGKLVSITRLPTHY</sequence>
<keyword evidence="1" id="KW-0346">Stress response</keyword>
<dbReference type="Gene3D" id="2.60.120.10">
    <property type="entry name" value="Jelly Rolls"/>
    <property type="match status" value="1"/>
</dbReference>
<dbReference type="InterPro" id="IPR014710">
    <property type="entry name" value="RmlC-like_jellyroll"/>
</dbReference>
<dbReference type="AlphaFoldDB" id="A0A3N2SF71"/>
<reference evidence="3 4" key="1">
    <citation type="submission" date="2018-10" db="EMBL/GenBank/DDBJ databases">
        <title>Horizontal transference of carbapenem resistance between Klebsiella pneumoniae and Kluyvera ascorbata during abdominal infection: a case report.</title>
        <authorList>
            <person name="Raro O.H.F."/>
            <person name="Lima-Morales D."/>
            <person name="Barth A.L."/>
            <person name="Paim T.G.S."/>
            <person name="Mott M.P."/>
            <person name="Riche C.V.W."/>
            <person name="Teixeira U.F."/>
            <person name="Waechter F."/>
            <person name="Dias C.A.G."/>
        </authorList>
    </citation>
    <scope>NUCLEOTIDE SEQUENCE [LARGE SCALE GENOMIC DNA]</scope>
    <source>
        <strain evidence="3 4">OT2</strain>
    </source>
</reference>
<comment type="similarity">
    <text evidence="1">Belongs to the IprA family.</text>
</comment>
<dbReference type="InterPro" id="IPR041687">
    <property type="entry name" value="HTH_46"/>
</dbReference>
<organism evidence="3 4">
    <name type="scientific">Kluyvera ascorbata</name>
    <dbReference type="NCBI Taxonomy" id="51288"/>
    <lineage>
        <taxon>Bacteria</taxon>
        <taxon>Pseudomonadati</taxon>
        <taxon>Pseudomonadota</taxon>
        <taxon>Gammaproteobacteria</taxon>
        <taxon>Enterobacterales</taxon>
        <taxon>Enterobacteriaceae</taxon>
        <taxon>Kluyvera</taxon>
    </lineage>
</organism>
<evidence type="ECO:0000256" key="1">
    <source>
        <dbReference type="HAMAP-Rule" id="MF_02072"/>
    </source>
</evidence>
<dbReference type="HAMAP" id="MF_02072">
    <property type="entry name" value="IprA"/>
    <property type="match status" value="1"/>
</dbReference>
<accession>A0A3N2SF71</accession>
<protein>
    <recommendedName>
        <fullName evidence="1">Inhibitor of hydrogen peroxide resistance</fullName>
    </recommendedName>
</protein>
<dbReference type="EMBL" id="RHFN01000001">
    <property type="protein sequence ID" value="ROU18358.1"/>
    <property type="molecule type" value="Genomic_DNA"/>
</dbReference>
<dbReference type="InterPro" id="IPR034719">
    <property type="entry name" value="IprA"/>
</dbReference>